<dbReference type="InterPro" id="IPR016161">
    <property type="entry name" value="Ald_DH/histidinol_DH"/>
</dbReference>
<evidence type="ECO:0000256" key="2">
    <source>
        <dbReference type="ARBA" id="ARBA00023002"/>
    </source>
</evidence>
<dbReference type="SUPFAM" id="SSF53720">
    <property type="entry name" value="ALDH-like"/>
    <property type="match status" value="1"/>
</dbReference>
<dbReference type="PIRSF" id="PIRSF000099">
    <property type="entry name" value="Histidinol_dh"/>
    <property type="match status" value="1"/>
</dbReference>
<comment type="similarity">
    <text evidence="1 3 4">Belongs to the histidinol dehydrogenase family.</text>
</comment>
<evidence type="ECO:0000313" key="5">
    <source>
        <dbReference type="EMBL" id="MFC7151780.1"/>
    </source>
</evidence>
<organism evidence="5 6">
    <name type="scientific">Cohnella cellulosilytica</name>
    <dbReference type="NCBI Taxonomy" id="986710"/>
    <lineage>
        <taxon>Bacteria</taxon>
        <taxon>Bacillati</taxon>
        <taxon>Bacillota</taxon>
        <taxon>Bacilli</taxon>
        <taxon>Bacillales</taxon>
        <taxon>Paenibacillaceae</taxon>
        <taxon>Cohnella</taxon>
    </lineage>
</organism>
<comment type="caution">
    <text evidence="5">The sequence shown here is derived from an EMBL/GenBank/DDBJ whole genome shotgun (WGS) entry which is preliminary data.</text>
</comment>
<dbReference type="GO" id="GO:0004399">
    <property type="term" value="F:histidinol dehydrogenase activity"/>
    <property type="evidence" value="ECO:0007669"/>
    <property type="project" value="UniProtKB-EC"/>
</dbReference>
<proteinExistence type="inferred from homology"/>
<sequence>MWVFFILHDSFLFIKNGGGEMQSSSRIFKIPEQSKLLTERFSSHKTLFDREVLNGVLSIFDEVAVKGDEGIRSLTMRHDQVELDGLILSNDYIEGCVSSLSPSLRSAIEQAIRNVQDANIAMLPKSWEKQIRPGTVIGENVVPLDSAGIWIPARKGPLVSTAIMLVVAAKTAGVKKIVVGMPPLKNGLGDQGTTAAAKLAGADQFVIGNGVAVIAGLAQGTNSIPEVDGIYGPGPGGIAAAMSVAMTYGKKSVLGIGPTECLIFADETADPLIIAHDLINEGEHGPDSSSILVTTSVNLAHKVDALLWKCIEEVEEKRKQYLQNVFGPKGKGAIVIASDVGEAFEFINWFAPEHLMLVCDKETEKRALTCIHHAGEILIGEFTPFSAANYGIGITAVLPTNHFARAFSGVTSKDMVKYSTIGRLSREALQEIHPIIKEMGNYEQLPCHVKAADIRLFG</sequence>
<evidence type="ECO:0000256" key="3">
    <source>
        <dbReference type="PIRNR" id="PIRNR000099"/>
    </source>
</evidence>
<name>A0ABW2FLG2_9BACL</name>
<keyword evidence="6" id="KW-1185">Reference proteome</keyword>
<dbReference type="RefSeq" id="WP_378052269.1">
    <property type="nucleotide sequence ID" value="NZ_JBHMDN010000048.1"/>
</dbReference>
<dbReference type="PANTHER" id="PTHR21256">
    <property type="entry name" value="HISTIDINOL DEHYDROGENASE HDH"/>
    <property type="match status" value="1"/>
</dbReference>
<evidence type="ECO:0000313" key="6">
    <source>
        <dbReference type="Proteomes" id="UP001596378"/>
    </source>
</evidence>
<accession>A0ABW2FLG2</accession>
<dbReference type="Proteomes" id="UP001596378">
    <property type="component" value="Unassembled WGS sequence"/>
</dbReference>
<evidence type="ECO:0000256" key="4">
    <source>
        <dbReference type="RuleBase" id="RU004175"/>
    </source>
</evidence>
<dbReference type="PANTHER" id="PTHR21256:SF2">
    <property type="entry name" value="HISTIDINE BIOSYNTHESIS TRIFUNCTIONAL PROTEIN"/>
    <property type="match status" value="1"/>
</dbReference>
<dbReference type="InterPro" id="IPR012131">
    <property type="entry name" value="Hstdl_DH"/>
</dbReference>
<protein>
    <submittedName>
        <fullName evidence="5">Histidinol dehydrogenase</fullName>
        <ecNumber evidence="5">1.1.1.23</ecNumber>
    </submittedName>
</protein>
<keyword evidence="2 3" id="KW-0560">Oxidoreductase</keyword>
<dbReference type="Gene3D" id="1.20.5.1300">
    <property type="match status" value="1"/>
</dbReference>
<dbReference type="PRINTS" id="PR00083">
    <property type="entry name" value="HOLDHDRGNASE"/>
</dbReference>
<reference evidence="6" key="1">
    <citation type="journal article" date="2019" name="Int. J. Syst. Evol. Microbiol.">
        <title>The Global Catalogue of Microorganisms (GCM) 10K type strain sequencing project: providing services to taxonomists for standard genome sequencing and annotation.</title>
        <authorList>
            <consortium name="The Broad Institute Genomics Platform"/>
            <consortium name="The Broad Institute Genome Sequencing Center for Infectious Disease"/>
            <person name="Wu L."/>
            <person name="Ma J."/>
        </authorList>
    </citation>
    <scope>NUCLEOTIDE SEQUENCE [LARGE SCALE GENOMIC DNA]</scope>
    <source>
        <strain evidence="6">KCTC 12907</strain>
    </source>
</reference>
<evidence type="ECO:0000256" key="1">
    <source>
        <dbReference type="ARBA" id="ARBA00010178"/>
    </source>
</evidence>
<dbReference type="Pfam" id="PF00815">
    <property type="entry name" value="Histidinol_dh"/>
    <property type="match status" value="1"/>
</dbReference>
<dbReference type="InterPro" id="IPR022695">
    <property type="entry name" value="Histidinol_DH_monofunct"/>
</dbReference>
<dbReference type="Gene3D" id="3.40.50.1980">
    <property type="entry name" value="Nitrogenase molybdenum iron protein domain"/>
    <property type="match status" value="2"/>
</dbReference>
<gene>
    <name evidence="5" type="primary">hisD</name>
    <name evidence="5" type="ORF">ACFQMJ_24855</name>
</gene>
<dbReference type="EC" id="1.1.1.23" evidence="5"/>
<dbReference type="NCBIfam" id="TIGR00069">
    <property type="entry name" value="hisD"/>
    <property type="match status" value="1"/>
</dbReference>
<dbReference type="EMBL" id="JBHTAI010000018">
    <property type="protein sequence ID" value="MFC7151780.1"/>
    <property type="molecule type" value="Genomic_DNA"/>
</dbReference>